<dbReference type="EMBL" id="CM001879">
    <property type="protein sequence ID" value="EOX96489.1"/>
    <property type="molecule type" value="Genomic_DNA"/>
</dbReference>
<evidence type="ECO:0000313" key="1">
    <source>
        <dbReference type="EMBL" id="EOX96489.1"/>
    </source>
</evidence>
<dbReference type="HOGENOM" id="CLU_2626912_0_0_1"/>
<name>A0A061DUK8_THECC</name>
<dbReference type="InParanoid" id="A0A061DUK8"/>
<dbReference type="Gramene" id="EOX96489">
    <property type="protein sequence ID" value="EOX96489"/>
    <property type="gene ID" value="TCM_005723"/>
</dbReference>
<evidence type="ECO:0000313" key="2">
    <source>
        <dbReference type="Proteomes" id="UP000026915"/>
    </source>
</evidence>
<organism evidence="1 2">
    <name type="scientific">Theobroma cacao</name>
    <name type="common">Cacao</name>
    <name type="synonym">Cocoa</name>
    <dbReference type="NCBI Taxonomy" id="3641"/>
    <lineage>
        <taxon>Eukaryota</taxon>
        <taxon>Viridiplantae</taxon>
        <taxon>Streptophyta</taxon>
        <taxon>Embryophyta</taxon>
        <taxon>Tracheophyta</taxon>
        <taxon>Spermatophyta</taxon>
        <taxon>Magnoliopsida</taxon>
        <taxon>eudicotyledons</taxon>
        <taxon>Gunneridae</taxon>
        <taxon>Pentapetalae</taxon>
        <taxon>rosids</taxon>
        <taxon>malvids</taxon>
        <taxon>Malvales</taxon>
        <taxon>Malvaceae</taxon>
        <taxon>Byttnerioideae</taxon>
        <taxon>Theobroma</taxon>
    </lineage>
</organism>
<sequence length="78" mass="9019">MMPAPERCSDFPNEFCDHCFDFVFSLFFDLPEFISAKLSFRIQNQLLLCFGDKILIRNTNLSAIAFCSCKLGVTIWKL</sequence>
<dbReference type="Proteomes" id="UP000026915">
    <property type="component" value="Chromosome 1"/>
</dbReference>
<proteinExistence type="predicted"/>
<keyword evidence="2" id="KW-1185">Reference proteome</keyword>
<protein>
    <submittedName>
        <fullName evidence="1">Uncharacterized protein</fullName>
    </submittedName>
</protein>
<dbReference type="AlphaFoldDB" id="A0A061DUK8"/>
<gene>
    <name evidence="1" type="ORF">TCM_005723</name>
</gene>
<accession>A0A061DUK8</accession>
<reference evidence="1 2" key="1">
    <citation type="journal article" date="2013" name="Genome Biol.">
        <title>The genome sequence of the most widely cultivated cacao type and its use to identify candidate genes regulating pod color.</title>
        <authorList>
            <person name="Motamayor J.C."/>
            <person name="Mockaitis K."/>
            <person name="Schmutz J."/>
            <person name="Haiminen N."/>
            <person name="Iii D.L."/>
            <person name="Cornejo O."/>
            <person name="Findley S.D."/>
            <person name="Zheng P."/>
            <person name="Utro F."/>
            <person name="Royaert S."/>
            <person name="Saski C."/>
            <person name="Jenkins J."/>
            <person name="Podicheti R."/>
            <person name="Zhao M."/>
            <person name="Scheffler B.E."/>
            <person name="Stack J.C."/>
            <person name="Feltus F.A."/>
            <person name="Mustiga G.M."/>
            <person name="Amores F."/>
            <person name="Phillips W."/>
            <person name="Marelli J.P."/>
            <person name="May G.D."/>
            <person name="Shapiro H."/>
            <person name="Ma J."/>
            <person name="Bustamante C.D."/>
            <person name="Schnell R.J."/>
            <person name="Main D."/>
            <person name="Gilbert D."/>
            <person name="Parida L."/>
            <person name="Kuhn D.N."/>
        </authorList>
    </citation>
    <scope>NUCLEOTIDE SEQUENCE [LARGE SCALE GENOMIC DNA]</scope>
    <source>
        <strain evidence="2">cv. Matina 1-6</strain>
    </source>
</reference>